<evidence type="ECO:0000313" key="3">
    <source>
        <dbReference type="Proteomes" id="UP000032874"/>
    </source>
</evidence>
<evidence type="ECO:0000313" key="2">
    <source>
        <dbReference type="EMBL" id="KFX07266.1"/>
    </source>
</evidence>
<gene>
    <name evidence="2" type="ORF">KP22_04030</name>
</gene>
<reference evidence="2 3" key="1">
    <citation type="submission" date="2014-08" db="EMBL/GenBank/DDBJ databases">
        <title>Genome sequences of NCPPB Pectobacterium isolates.</title>
        <authorList>
            <person name="Glover R.H."/>
            <person name="Sapp M."/>
            <person name="Elphinstone J."/>
        </authorList>
    </citation>
    <scope>NUCLEOTIDE SEQUENCE [LARGE SCALE GENOMIC DNA]</scope>
    <source>
        <strain evidence="2 3">NCPPB 2795</strain>
    </source>
</reference>
<protein>
    <submittedName>
        <fullName evidence="2">Uncharacterized protein</fullName>
    </submittedName>
</protein>
<keyword evidence="1" id="KW-0175">Coiled coil</keyword>
<dbReference type="eggNOG" id="ENOG502ZN5F">
    <property type="taxonomic scope" value="Bacteria"/>
</dbReference>
<dbReference type="Proteomes" id="UP000032874">
    <property type="component" value="Unassembled WGS sequence"/>
</dbReference>
<dbReference type="STRING" id="55207.KP22_04030"/>
<feature type="coiled-coil region" evidence="1">
    <location>
        <begin position="87"/>
        <end position="142"/>
    </location>
</feature>
<organism evidence="2 3">
    <name type="scientific">Pectobacterium betavasculorum</name>
    <dbReference type="NCBI Taxonomy" id="55207"/>
    <lineage>
        <taxon>Bacteria</taxon>
        <taxon>Pseudomonadati</taxon>
        <taxon>Pseudomonadota</taxon>
        <taxon>Gammaproteobacteria</taxon>
        <taxon>Enterobacterales</taxon>
        <taxon>Pectobacteriaceae</taxon>
        <taxon>Pectobacterium</taxon>
    </lineage>
</organism>
<name>A0A093SAU8_9GAMM</name>
<proteinExistence type="predicted"/>
<dbReference type="AlphaFoldDB" id="A0A093SAU8"/>
<accession>A0A093SAU8</accession>
<dbReference type="EMBL" id="JQHM01000001">
    <property type="protein sequence ID" value="KFX07266.1"/>
    <property type="molecule type" value="Genomic_DNA"/>
</dbReference>
<evidence type="ECO:0000256" key="1">
    <source>
        <dbReference type="SAM" id="Coils"/>
    </source>
</evidence>
<dbReference type="RefSeq" id="WP_039322540.1">
    <property type="nucleotide sequence ID" value="NZ_JQHM01000001.1"/>
</dbReference>
<sequence>MTDNVDFPDDSDNVLQFTKRFDDNADIKEMRNFVEAPKPEGRTCLHERVVVSEHERSVKCRLCSAVLDPFDHMLALAKKETRIEWELTGLRSEIKSHREGLEKLKREEANCKGRMRNAQNRLNDINGQIRAANQELQFVLKRVDDIKAIKEKGDA</sequence>
<comment type="caution">
    <text evidence="2">The sequence shown here is derived from an EMBL/GenBank/DDBJ whole genome shotgun (WGS) entry which is preliminary data.</text>
</comment>